<comment type="subcellular location">
    <subcellularLocation>
        <location evidence="1 10">Cell membrane</location>
        <topology evidence="1 10">Multi-pass membrane protein</topology>
    </subcellularLocation>
</comment>
<evidence type="ECO:0000256" key="10">
    <source>
        <dbReference type="RuleBase" id="RU351113"/>
    </source>
</evidence>
<dbReference type="Pfam" id="PF02949">
    <property type="entry name" value="7tm_6"/>
    <property type="match status" value="1"/>
</dbReference>
<keyword evidence="4 10" id="KW-0812">Transmembrane</keyword>
<comment type="caution">
    <text evidence="10">Lacks conserved residue(s) required for the propagation of feature annotation.</text>
</comment>
<keyword evidence="9 10" id="KW-0807">Transducer</keyword>
<keyword evidence="5 10" id="KW-0552">Olfaction</keyword>
<comment type="similarity">
    <text evidence="10">Belongs to the insect chemoreceptor superfamily. Heteromeric odorant receptor channel (TC 1.A.69) family.</text>
</comment>
<feature type="transmembrane region" description="Helical" evidence="10">
    <location>
        <begin position="187"/>
        <end position="210"/>
    </location>
</feature>
<keyword evidence="7 10" id="KW-0472">Membrane</keyword>
<dbReference type="GO" id="GO:0007165">
    <property type="term" value="P:signal transduction"/>
    <property type="evidence" value="ECO:0007669"/>
    <property type="project" value="UniProtKB-KW"/>
</dbReference>
<keyword evidence="6 10" id="KW-1133">Transmembrane helix</keyword>
<feature type="transmembrane region" description="Helical" evidence="10">
    <location>
        <begin position="41"/>
        <end position="63"/>
    </location>
</feature>
<evidence type="ECO:0000256" key="9">
    <source>
        <dbReference type="ARBA" id="ARBA00023224"/>
    </source>
</evidence>
<accession>A0AA38I2A4</accession>
<sequence length="387" mass="45106">MQLRHTQIKICSVTRKILHYSLIWPSEENENNPRRSQKFNIFIFLLITTPWCFSILMHLLVTLKDKVDVNVSEDVALIVCFLGTYYSVFAFTKNQSKIALLLQDLSNFERYGMPSGFKNLEKKLNIWSKCAFIYAIFAVVVYSLIKFVQRSKCQKNNAQKNLDENCGFPTAIWSPIDINYFPVYQMVYFYVMVSIQTLMKLVFIISFLMLEMAHYVVLRIEHLEKMIEECFESRNMAIRKRKMIECILYHTEILEYSARLSNCFFNDMFAHLTMTAAICGCLEKSFIDGESQVCTLVHIFGWILSLFFACYGGQHLMSASDLFPTKIWNSLWYQGELSLQKDVIFMLFRSQKTLSVAAGPFDVVSFSLFVSVMKMSYTIMCYLTKGK</sequence>
<evidence type="ECO:0000313" key="11">
    <source>
        <dbReference type="EMBL" id="KAJ3648340.1"/>
    </source>
</evidence>
<evidence type="ECO:0000256" key="8">
    <source>
        <dbReference type="ARBA" id="ARBA00023170"/>
    </source>
</evidence>
<keyword evidence="2" id="KW-1003">Cell membrane</keyword>
<keyword evidence="8 10" id="KW-0675">Receptor</keyword>
<gene>
    <name evidence="11" type="ORF">Zmor_020150</name>
</gene>
<keyword evidence="12" id="KW-1185">Reference proteome</keyword>
<keyword evidence="3 10" id="KW-0716">Sensory transduction</keyword>
<dbReference type="InterPro" id="IPR004117">
    <property type="entry name" value="7tm6_olfct_rcpt"/>
</dbReference>
<name>A0AA38I2A4_9CUCU</name>
<evidence type="ECO:0000256" key="1">
    <source>
        <dbReference type="ARBA" id="ARBA00004651"/>
    </source>
</evidence>
<dbReference type="AlphaFoldDB" id="A0AA38I2A4"/>
<feature type="transmembrane region" description="Helical" evidence="10">
    <location>
        <begin position="126"/>
        <end position="145"/>
    </location>
</feature>
<dbReference type="Proteomes" id="UP001168821">
    <property type="component" value="Unassembled WGS sequence"/>
</dbReference>
<organism evidence="11 12">
    <name type="scientific">Zophobas morio</name>
    <dbReference type="NCBI Taxonomy" id="2755281"/>
    <lineage>
        <taxon>Eukaryota</taxon>
        <taxon>Metazoa</taxon>
        <taxon>Ecdysozoa</taxon>
        <taxon>Arthropoda</taxon>
        <taxon>Hexapoda</taxon>
        <taxon>Insecta</taxon>
        <taxon>Pterygota</taxon>
        <taxon>Neoptera</taxon>
        <taxon>Endopterygota</taxon>
        <taxon>Coleoptera</taxon>
        <taxon>Polyphaga</taxon>
        <taxon>Cucujiformia</taxon>
        <taxon>Tenebrionidae</taxon>
        <taxon>Zophobas</taxon>
    </lineage>
</organism>
<proteinExistence type="inferred from homology"/>
<evidence type="ECO:0000256" key="2">
    <source>
        <dbReference type="ARBA" id="ARBA00022475"/>
    </source>
</evidence>
<evidence type="ECO:0000256" key="6">
    <source>
        <dbReference type="ARBA" id="ARBA00022989"/>
    </source>
</evidence>
<dbReference type="EMBL" id="JALNTZ010000006">
    <property type="protein sequence ID" value="KAJ3648340.1"/>
    <property type="molecule type" value="Genomic_DNA"/>
</dbReference>
<evidence type="ECO:0000256" key="7">
    <source>
        <dbReference type="ARBA" id="ARBA00023136"/>
    </source>
</evidence>
<reference evidence="11" key="1">
    <citation type="journal article" date="2023" name="G3 (Bethesda)">
        <title>Whole genome assemblies of Zophobas morio and Tenebrio molitor.</title>
        <authorList>
            <person name="Kaur S."/>
            <person name="Stinson S.A."/>
            <person name="diCenzo G.C."/>
        </authorList>
    </citation>
    <scope>NUCLEOTIDE SEQUENCE</scope>
    <source>
        <strain evidence="11">QUZm001</strain>
    </source>
</reference>
<dbReference type="GO" id="GO:0004984">
    <property type="term" value="F:olfactory receptor activity"/>
    <property type="evidence" value="ECO:0007669"/>
    <property type="project" value="InterPro"/>
</dbReference>
<comment type="caution">
    <text evidence="11">The sequence shown here is derived from an EMBL/GenBank/DDBJ whole genome shotgun (WGS) entry which is preliminary data.</text>
</comment>
<feature type="transmembrane region" description="Helical" evidence="10">
    <location>
        <begin position="293"/>
        <end position="314"/>
    </location>
</feature>
<dbReference type="PANTHER" id="PTHR21137:SF35">
    <property type="entry name" value="ODORANT RECEPTOR 19A-RELATED"/>
    <property type="match status" value="1"/>
</dbReference>
<evidence type="ECO:0000256" key="3">
    <source>
        <dbReference type="ARBA" id="ARBA00022606"/>
    </source>
</evidence>
<dbReference type="GO" id="GO:0005549">
    <property type="term" value="F:odorant binding"/>
    <property type="evidence" value="ECO:0007669"/>
    <property type="project" value="InterPro"/>
</dbReference>
<evidence type="ECO:0000313" key="12">
    <source>
        <dbReference type="Proteomes" id="UP001168821"/>
    </source>
</evidence>
<protein>
    <recommendedName>
        <fullName evidence="10">Odorant receptor</fullName>
    </recommendedName>
</protein>
<dbReference type="PANTHER" id="PTHR21137">
    <property type="entry name" value="ODORANT RECEPTOR"/>
    <property type="match status" value="1"/>
</dbReference>
<evidence type="ECO:0000256" key="5">
    <source>
        <dbReference type="ARBA" id="ARBA00022725"/>
    </source>
</evidence>
<evidence type="ECO:0000256" key="4">
    <source>
        <dbReference type="ARBA" id="ARBA00022692"/>
    </source>
</evidence>
<dbReference type="GO" id="GO:0005886">
    <property type="term" value="C:plasma membrane"/>
    <property type="evidence" value="ECO:0007669"/>
    <property type="project" value="UniProtKB-SubCell"/>
</dbReference>
<feature type="transmembrane region" description="Helical" evidence="10">
    <location>
        <begin position="75"/>
        <end position="92"/>
    </location>
</feature>